<dbReference type="STRING" id="2035.RU06_08715"/>
<keyword evidence="6 8" id="KW-0443">Lipid metabolism</keyword>
<keyword evidence="2 8" id="KW-0808">Transferase</keyword>
<dbReference type="GO" id="GO:0005737">
    <property type="term" value="C:cytoplasm"/>
    <property type="evidence" value="ECO:0007669"/>
    <property type="project" value="UniProtKB-SubCell"/>
</dbReference>
<comment type="subcellular location">
    <subcellularLocation>
        <location evidence="8">Cytoplasm</location>
    </subcellularLocation>
</comment>
<dbReference type="GO" id="GO:0000287">
    <property type="term" value="F:magnesium ion binding"/>
    <property type="evidence" value="ECO:0007669"/>
    <property type="project" value="UniProtKB-UniRule"/>
</dbReference>
<evidence type="ECO:0000256" key="6">
    <source>
        <dbReference type="ARBA" id="ARBA00023098"/>
    </source>
</evidence>
<keyword evidence="5 8" id="KW-0460">Magnesium</keyword>
<dbReference type="InterPro" id="IPR002582">
    <property type="entry name" value="ACPS"/>
</dbReference>
<evidence type="ECO:0000256" key="3">
    <source>
        <dbReference type="ARBA" id="ARBA00022723"/>
    </source>
</evidence>
<protein>
    <recommendedName>
        <fullName evidence="8">Holo-[acyl-carrier-protein] synthase</fullName>
        <shortName evidence="8">Holo-ACP synthase</shortName>
        <ecNumber evidence="8">2.7.8.7</ecNumber>
    </recommendedName>
    <alternativeName>
        <fullName evidence="8">4'-phosphopantetheinyl transferase AcpS</fullName>
    </alternativeName>
</protein>
<accession>A0A4R6DER8</accession>
<evidence type="ECO:0000313" key="10">
    <source>
        <dbReference type="EMBL" id="TDN43116.1"/>
    </source>
</evidence>
<dbReference type="AlphaFoldDB" id="A0A4R6DER8"/>
<evidence type="ECO:0000256" key="7">
    <source>
        <dbReference type="ARBA" id="ARBA00023160"/>
    </source>
</evidence>
<dbReference type="RefSeq" id="WP_133520378.1">
    <property type="nucleotide sequence ID" value="NZ_SNVW01000009.1"/>
</dbReference>
<dbReference type="GO" id="GO:0008897">
    <property type="term" value="F:holo-[acyl-carrier-protein] synthase activity"/>
    <property type="evidence" value="ECO:0007669"/>
    <property type="project" value="UniProtKB-UniRule"/>
</dbReference>
<dbReference type="OrthoDB" id="517356at2"/>
<dbReference type="EC" id="2.7.8.7" evidence="8"/>
<feature type="binding site" evidence="8">
    <location>
        <position position="9"/>
    </location>
    <ligand>
        <name>Mg(2+)</name>
        <dbReference type="ChEBI" id="CHEBI:18420"/>
    </ligand>
</feature>
<dbReference type="EMBL" id="SNVW01000009">
    <property type="protein sequence ID" value="TDN43116.1"/>
    <property type="molecule type" value="Genomic_DNA"/>
</dbReference>
<gene>
    <name evidence="8" type="primary">acpS</name>
    <name evidence="10" type="ORF">EDF64_10938</name>
</gene>
<dbReference type="NCBIfam" id="TIGR00556">
    <property type="entry name" value="pantethn_trn"/>
    <property type="match status" value="1"/>
</dbReference>
<dbReference type="Gene3D" id="3.90.470.20">
    <property type="entry name" value="4'-phosphopantetheinyl transferase domain"/>
    <property type="match status" value="1"/>
</dbReference>
<evidence type="ECO:0000256" key="1">
    <source>
        <dbReference type="ARBA" id="ARBA00022516"/>
    </source>
</evidence>
<comment type="caution">
    <text evidence="10">The sequence shown here is derived from an EMBL/GenBank/DDBJ whole genome shotgun (WGS) entry which is preliminary data.</text>
</comment>
<evidence type="ECO:0000313" key="11">
    <source>
        <dbReference type="Proteomes" id="UP000295764"/>
    </source>
</evidence>
<dbReference type="InterPro" id="IPR037143">
    <property type="entry name" value="4-PPantetheinyl_Trfase_dom_sf"/>
</dbReference>
<keyword evidence="3 8" id="KW-0479">Metal-binding</keyword>
<evidence type="ECO:0000259" key="9">
    <source>
        <dbReference type="Pfam" id="PF01648"/>
    </source>
</evidence>
<dbReference type="GO" id="GO:0006633">
    <property type="term" value="P:fatty acid biosynthetic process"/>
    <property type="evidence" value="ECO:0007669"/>
    <property type="project" value="UniProtKB-UniRule"/>
</dbReference>
<evidence type="ECO:0000256" key="2">
    <source>
        <dbReference type="ARBA" id="ARBA00022679"/>
    </source>
</evidence>
<proteinExistence type="inferred from homology"/>
<keyword evidence="7 8" id="KW-0275">Fatty acid biosynthesis</keyword>
<name>A0A4R6DER8_9MICO</name>
<evidence type="ECO:0000256" key="4">
    <source>
        <dbReference type="ARBA" id="ARBA00022832"/>
    </source>
</evidence>
<dbReference type="HAMAP" id="MF_00101">
    <property type="entry name" value="AcpS"/>
    <property type="match status" value="1"/>
</dbReference>
<keyword evidence="1 8" id="KW-0444">Lipid biosynthesis</keyword>
<evidence type="ECO:0000256" key="8">
    <source>
        <dbReference type="HAMAP-Rule" id="MF_00101"/>
    </source>
</evidence>
<comment type="function">
    <text evidence="8">Transfers the 4'-phosphopantetheine moiety from coenzyme A to a Ser of acyl-carrier-protein.</text>
</comment>
<keyword evidence="4 8" id="KW-0276">Fatty acid metabolism</keyword>
<dbReference type="SUPFAM" id="SSF56214">
    <property type="entry name" value="4'-phosphopantetheinyl transferase"/>
    <property type="match status" value="1"/>
</dbReference>
<keyword evidence="8" id="KW-0963">Cytoplasm</keyword>
<reference evidence="10 11" key="1">
    <citation type="submission" date="2019-03" db="EMBL/GenBank/DDBJ databases">
        <title>Genomic analyses of the natural microbiome of Caenorhabditis elegans.</title>
        <authorList>
            <person name="Samuel B."/>
        </authorList>
    </citation>
    <scope>NUCLEOTIDE SEQUENCE [LARGE SCALE GENOMIC DNA]</scope>
    <source>
        <strain evidence="10 11">JUb65</strain>
    </source>
</reference>
<comment type="cofactor">
    <cofactor evidence="8">
        <name>Mg(2+)</name>
        <dbReference type="ChEBI" id="CHEBI:18420"/>
    </cofactor>
</comment>
<dbReference type="InterPro" id="IPR004568">
    <property type="entry name" value="Ppantetheine-prot_Trfase_dom"/>
</dbReference>
<sequence length="125" mass="12830">MTTIRTGTDLAAVEDVIAGIDAHGERYLSRVFTAAERADAGDDPERLAARFAGKEAVVKLLRPDRSDAVPLTDVAILLDAAGAPVVALRGRAAALAEAIGCDTIAVSLAHERGLAVATAVALTAR</sequence>
<comment type="catalytic activity">
    <reaction evidence="8">
        <text>apo-[ACP] + CoA = holo-[ACP] + adenosine 3',5'-bisphosphate + H(+)</text>
        <dbReference type="Rhea" id="RHEA:12068"/>
        <dbReference type="Rhea" id="RHEA-COMP:9685"/>
        <dbReference type="Rhea" id="RHEA-COMP:9690"/>
        <dbReference type="ChEBI" id="CHEBI:15378"/>
        <dbReference type="ChEBI" id="CHEBI:29999"/>
        <dbReference type="ChEBI" id="CHEBI:57287"/>
        <dbReference type="ChEBI" id="CHEBI:58343"/>
        <dbReference type="ChEBI" id="CHEBI:64479"/>
        <dbReference type="EC" id="2.7.8.7"/>
    </reaction>
</comment>
<dbReference type="InterPro" id="IPR008278">
    <property type="entry name" value="4-PPantetheinyl_Trfase_dom"/>
</dbReference>
<dbReference type="Pfam" id="PF01648">
    <property type="entry name" value="ACPS"/>
    <property type="match status" value="1"/>
</dbReference>
<organism evidence="10 11">
    <name type="scientific">Curtobacterium flaccumfaciens</name>
    <dbReference type="NCBI Taxonomy" id="2035"/>
    <lineage>
        <taxon>Bacteria</taxon>
        <taxon>Bacillati</taxon>
        <taxon>Actinomycetota</taxon>
        <taxon>Actinomycetes</taxon>
        <taxon>Micrococcales</taxon>
        <taxon>Microbacteriaceae</taxon>
        <taxon>Curtobacterium</taxon>
    </lineage>
</organism>
<evidence type="ECO:0000256" key="5">
    <source>
        <dbReference type="ARBA" id="ARBA00022842"/>
    </source>
</evidence>
<feature type="domain" description="4'-phosphopantetheinyl transferase" evidence="9">
    <location>
        <begin position="7"/>
        <end position="98"/>
    </location>
</feature>
<feature type="binding site" evidence="8">
    <location>
        <position position="55"/>
    </location>
    <ligand>
        <name>Mg(2+)</name>
        <dbReference type="ChEBI" id="CHEBI:18420"/>
    </ligand>
</feature>
<comment type="similarity">
    <text evidence="8">Belongs to the P-Pant transferase superfamily. AcpS family.</text>
</comment>
<dbReference type="Proteomes" id="UP000295764">
    <property type="component" value="Unassembled WGS sequence"/>
</dbReference>